<gene>
    <name evidence="1" type="ORF">UPYG_G00169380</name>
</gene>
<reference evidence="1 2" key="1">
    <citation type="submission" date="2024-06" db="EMBL/GenBank/DDBJ databases">
        <authorList>
            <person name="Pan Q."/>
            <person name="Wen M."/>
            <person name="Jouanno E."/>
            <person name="Zahm M."/>
            <person name="Klopp C."/>
            <person name="Cabau C."/>
            <person name="Louis A."/>
            <person name="Berthelot C."/>
            <person name="Parey E."/>
            <person name="Roest Crollius H."/>
            <person name="Montfort J."/>
            <person name="Robinson-Rechavi M."/>
            <person name="Bouchez O."/>
            <person name="Lampietro C."/>
            <person name="Lopez Roques C."/>
            <person name="Donnadieu C."/>
            <person name="Postlethwait J."/>
            <person name="Bobe J."/>
            <person name="Verreycken H."/>
            <person name="Guiguen Y."/>
        </authorList>
    </citation>
    <scope>NUCLEOTIDE SEQUENCE [LARGE SCALE GENOMIC DNA]</scope>
    <source>
        <strain evidence="1">Up_M1</strain>
        <tissue evidence="1">Testis</tissue>
    </source>
</reference>
<protein>
    <submittedName>
        <fullName evidence="1">Uncharacterized protein</fullName>
    </submittedName>
</protein>
<sequence length="72" mass="8481">MALHCRRIVINGAENGITNLVEKIRCLVSNITRYLLKKHRDSRSSFDYNQRHITLSQKHNLFVPQTEDIFIN</sequence>
<proteinExistence type="predicted"/>
<evidence type="ECO:0000313" key="2">
    <source>
        <dbReference type="Proteomes" id="UP001557470"/>
    </source>
</evidence>
<keyword evidence="2" id="KW-1185">Reference proteome</keyword>
<dbReference type="Proteomes" id="UP001557470">
    <property type="component" value="Unassembled WGS sequence"/>
</dbReference>
<dbReference type="EMBL" id="JAGEUA010000005">
    <property type="protein sequence ID" value="KAL0978350.1"/>
    <property type="molecule type" value="Genomic_DNA"/>
</dbReference>
<dbReference type="AlphaFoldDB" id="A0ABD0WNC7"/>
<name>A0ABD0WNC7_UMBPY</name>
<comment type="caution">
    <text evidence="1">The sequence shown here is derived from an EMBL/GenBank/DDBJ whole genome shotgun (WGS) entry which is preliminary data.</text>
</comment>
<accession>A0ABD0WNC7</accession>
<evidence type="ECO:0000313" key="1">
    <source>
        <dbReference type="EMBL" id="KAL0978350.1"/>
    </source>
</evidence>
<organism evidence="1 2">
    <name type="scientific">Umbra pygmaea</name>
    <name type="common">Eastern mudminnow</name>
    <dbReference type="NCBI Taxonomy" id="75934"/>
    <lineage>
        <taxon>Eukaryota</taxon>
        <taxon>Metazoa</taxon>
        <taxon>Chordata</taxon>
        <taxon>Craniata</taxon>
        <taxon>Vertebrata</taxon>
        <taxon>Euteleostomi</taxon>
        <taxon>Actinopterygii</taxon>
        <taxon>Neopterygii</taxon>
        <taxon>Teleostei</taxon>
        <taxon>Protacanthopterygii</taxon>
        <taxon>Esociformes</taxon>
        <taxon>Umbridae</taxon>
        <taxon>Umbra</taxon>
    </lineage>
</organism>